<dbReference type="RefSeq" id="WP_080669658.1">
    <property type="nucleotide sequence ID" value="NZ_NAFL01000283.1"/>
</dbReference>
<dbReference type="SUPFAM" id="SSF82771">
    <property type="entry name" value="GIY-YIG endonuclease"/>
    <property type="match status" value="1"/>
</dbReference>
<gene>
    <name evidence="3" type="ORF">BSZ19_43015</name>
</gene>
<feature type="domain" description="GIY-YIG" evidence="2">
    <location>
        <begin position="186"/>
        <end position="264"/>
    </location>
</feature>
<dbReference type="Gene3D" id="1.10.101.10">
    <property type="entry name" value="PGBD-like superfamily/PGBD"/>
    <property type="match status" value="1"/>
</dbReference>
<dbReference type="EMBL" id="NAFL01000283">
    <property type="protein sequence ID" value="OSJ24032.1"/>
    <property type="molecule type" value="Genomic_DNA"/>
</dbReference>
<dbReference type="Proteomes" id="UP000193335">
    <property type="component" value="Unassembled WGS sequence"/>
</dbReference>
<reference evidence="3 4" key="1">
    <citation type="submission" date="2017-03" db="EMBL/GenBank/DDBJ databases">
        <title>Whole genome sequences of fourteen strains of Bradyrhizobium canariense and one strain of Bradyrhizobium japonicum isolated from Lupinus (Papilionoideae: Genisteae) species in Algeria.</title>
        <authorList>
            <person name="Crovadore J."/>
            <person name="Chekireb D."/>
            <person name="Brachmann A."/>
            <person name="Chablais R."/>
            <person name="Cochard B."/>
            <person name="Lefort F."/>
        </authorList>
    </citation>
    <scope>NUCLEOTIDE SEQUENCE [LARGE SCALE GENOMIC DNA]</scope>
    <source>
        <strain evidence="3 4">UBMA197</strain>
    </source>
</reference>
<dbReference type="InterPro" id="IPR036365">
    <property type="entry name" value="PGBD-like_sf"/>
</dbReference>
<dbReference type="PROSITE" id="PS50164">
    <property type="entry name" value="GIY_YIG"/>
    <property type="match status" value="1"/>
</dbReference>
<dbReference type="InterPro" id="IPR035901">
    <property type="entry name" value="GIY-YIG_endonuc_sf"/>
</dbReference>
<organism evidence="3 4">
    <name type="scientific">Bradyrhizobium japonicum</name>
    <dbReference type="NCBI Taxonomy" id="375"/>
    <lineage>
        <taxon>Bacteria</taxon>
        <taxon>Pseudomonadati</taxon>
        <taxon>Pseudomonadota</taxon>
        <taxon>Alphaproteobacteria</taxon>
        <taxon>Hyphomicrobiales</taxon>
        <taxon>Nitrobacteraceae</taxon>
        <taxon>Bradyrhizobium</taxon>
    </lineage>
</organism>
<feature type="compositionally biased region" description="Low complexity" evidence="1">
    <location>
        <begin position="60"/>
        <end position="69"/>
    </location>
</feature>
<protein>
    <recommendedName>
        <fullName evidence="2">GIY-YIG domain-containing protein</fullName>
    </recommendedName>
</protein>
<dbReference type="SUPFAM" id="SSF47090">
    <property type="entry name" value="PGBD-like"/>
    <property type="match status" value="1"/>
</dbReference>
<dbReference type="AlphaFoldDB" id="A0A1Y2JAG7"/>
<name>A0A1Y2JAG7_BRAJP</name>
<evidence type="ECO:0000259" key="2">
    <source>
        <dbReference type="PROSITE" id="PS50164"/>
    </source>
</evidence>
<accession>A0A1Y2JAG7</accession>
<dbReference type="InterPro" id="IPR002477">
    <property type="entry name" value="Peptidoglycan-bd-like"/>
</dbReference>
<dbReference type="InterPro" id="IPR000305">
    <property type="entry name" value="GIY-YIG_endonuc"/>
</dbReference>
<evidence type="ECO:0000256" key="1">
    <source>
        <dbReference type="SAM" id="MobiDB-lite"/>
    </source>
</evidence>
<evidence type="ECO:0000313" key="4">
    <source>
        <dbReference type="Proteomes" id="UP000193335"/>
    </source>
</evidence>
<sequence length="276" mass="30831">MSMTAEMFEVEPFRHELEAGARSARGVRSMSRRPVSKPWPSFRKRRILRTPSIYGGWGGAAPDSAAEPQAEPEPPPSAGSPEYVRWLQATLNRAIGGTLPMDGVMSPAVRDAIREFQRNNQLPASGYIGPDTEAALRRVGAGSESEQPEFERETGSGDDVLAVDAALSRSKALPIRFVLKALGRPPVPGLYRFFAADGRFYTGMATDLRRRIIQHLWCLSHFGMETKNHRLVLCRMPGKTSEQIRSIEAAINRYHKNNSLRLNRTTELEFIQLSRL</sequence>
<proteinExistence type="predicted"/>
<dbReference type="Gene3D" id="3.40.1440.10">
    <property type="entry name" value="GIY-YIG endonuclease"/>
    <property type="match status" value="1"/>
</dbReference>
<feature type="region of interest" description="Disordered" evidence="1">
    <location>
        <begin position="18"/>
        <end position="81"/>
    </location>
</feature>
<dbReference type="InterPro" id="IPR036366">
    <property type="entry name" value="PGBDSf"/>
</dbReference>
<comment type="caution">
    <text evidence="3">The sequence shown here is derived from an EMBL/GenBank/DDBJ whole genome shotgun (WGS) entry which is preliminary data.</text>
</comment>
<dbReference type="Pfam" id="PF01471">
    <property type="entry name" value="PG_binding_1"/>
    <property type="match status" value="1"/>
</dbReference>
<evidence type="ECO:0000313" key="3">
    <source>
        <dbReference type="EMBL" id="OSJ24032.1"/>
    </source>
</evidence>